<dbReference type="EMBL" id="MU269417">
    <property type="protein sequence ID" value="KAH7902899.1"/>
    <property type="molecule type" value="Genomic_DNA"/>
</dbReference>
<gene>
    <name evidence="1" type="ORF">BJ138DRAFT_1200019</name>
</gene>
<name>A0ACB7ZQD4_9AGAM</name>
<comment type="caution">
    <text evidence="1">The sequence shown here is derived from an EMBL/GenBank/DDBJ whole genome shotgun (WGS) entry which is preliminary data.</text>
</comment>
<evidence type="ECO:0000313" key="2">
    <source>
        <dbReference type="Proteomes" id="UP000790377"/>
    </source>
</evidence>
<accession>A0ACB7ZQD4</accession>
<sequence length="472" mass="53098">MDCTKVRGRLTYSNDFGSHILGSVLPLDQCQVDDSADIDEVINNIKKANAIATQVRAIIAKPIIPEMPPVVIALVPTDGKDTAVQIHEQKLVFLKMASELKLPILTFAADGAASELLAQHMMDTEASELPALTYEYQLYGVHLRAPVFSNTGPLLSITDPPHARKTSRNQPQHGTHTASLGIGFVVNRSLLDLYNIPDSGLVLRDVENVDKQDDGAARRLYAYCALKATTEDDAEGKPVIRKNFEGLFVWLFVFGTLFEAWLNRRMSPSDRILAAFRARFWLHFWHQHILNLSATFPDLYSPTRSFISTRSFHIFNRLCDTLVLLTLAYAQHYPESPFCPWIVGTEFVEHFFGLSRMYLPNFTHAELLKMVQNVMVRQKILLTKHFREEREKDSAAGYILDYDPTPLSAEELQAARVQLTVHDVNLIVETAYREAAQICKDILCIRVRNVNSSPIKLSPLAAVAKGGRTPIR</sequence>
<organism evidence="1 2">
    <name type="scientific">Hygrophoropsis aurantiaca</name>
    <dbReference type="NCBI Taxonomy" id="72124"/>
    <lineage>
        <taxon>Eukaryota</taxon>
        <taxon>Fungi</taxon>
        <taxon>Dikarya</taxon>
        <taxon>Basidiomycota</taxon>
        <taxon>Agaricomycotina</taxon>
        <taxon>Agaricomycetes</taxon>
        <taxon>Agaricomycetidae</taxon>
        <taxon>Boletales</taxon>
        <taxon>Coniophorineae</taxon>
        <taxon>Hygrophoropsidaceae</taxon>
        <taxon>Hygrophoropsis</taxon>
    </lineage>
</organism>
<dbReference type="Proteomes" id="UP000790377">
    <property type="component" value="Unassembled WGS sequence"/>
</dbReference>
<protein>
    <submittedName>
        <fullName evidence="1">Uncharacterized protein</fullName>
    </submittedName>
</protein>
<keyword evidence="2" id="KW-1185">Reference proteome</keyword>
<proteinExistence type="predicted"/>
<evidence type="ECO:0000313" key="1">
    <source>
        <dbReference type="EMBL" id="KAH7902899.1"/>
    </source>
</evidence>
<reference evidence="1" key="1">
    <citation type="journal article" date="2021" name="New Phytol.">
        <title>Evolutionary innovations through gain and loss of genes in the ectomycorrhizal Boletales.</title>
        <authorList>
            <person name="Wu G."/>
            <person name="Miyauchi S."/>
            <person name="Morin E."/>
            <person name="Kuo A."/>
            <person name="Drula E."/>
            <person name="Varga T."/>
            <person name="Kohler A."/>
            <person name="Feng B."/>
            <person name="Cao Y."/>
            <person name="Lipzen A."/>
            <person name="Daum C."/>
            <person name="Hundley H."/>
            <person name="Pangilinan J."/>
            <person name="Johnson J."/>
            <person name="Barry K."/>
            <person name="LaButti K."/>
            <person name="Ng V."/>
            <person name="Ahrendt S."/>
            <person name="Min B."/>
            <person name="Choi I.G."/>
            <person name="Park H."/>
            <person name="Plett J.M."/>
            <person name="Magnuson J."/>
            <person name="Spatafora J.W."/>
            <person name="Nagy L.G."/>
            <person name="Henrissat B."/>
            <person name="Grigoriev I.V."/>
            <person name="Yang Z.L."/>
            <person name="Xu J."/>
            <person name="Martin F.M."/>
        </authorList>
    </citation>
    <scope>NUCLEOTIDE SEQUENCE</scope>
    <source>
        <strain evidence="1">ATCC 28755</strain>
    </source>
</reference>